<comment type="caution">
    <text evidence="2">The sequence shown here is derived from an EMBL/GenBank/DDBJ whole genome shotgun (WGS) entry which is preliminary data.</text>
</comment>
<sequence length="103" mass="11375">MQHGLLQLPDQQLLELAHWVVAKLLRIDLVGELSAPQTLEAWGVLLIGFAATMMAARGVIADQKRQPIRFHWAATVGFSVLVSMLPFTGFGFPITTLPMFLMS</sequence>
<keyword evidence="3" id="KW-1185">Reference proteome</keyword>
<gene>
    <name evidence="2" type="ORF">CA13_61360</name>
</gene>
<dbReference type="AlphaFoldDB" id="A0A5C5ZBZ1"/>
<protein>
    <submittedName>
        <fullName evidence="2">Uncharacterized protein</fullName>
    </submittedName>
</protein>
<reference evidence="2 3" key="1">
    <citation type="submission" date="2019-02" db="EMBL/GenBank/DDBJ databases">
        <title>Deep-cultivation of Planctomycetes and their phenomic and genomic characterization uncovers novel biology.</title>
        <authorList>
            <person name="Wiegand S."/>
            <person name="Jogler M."/>
            <person name="Boedeker C."/>
            <person name="Pinto D."/>
            <person name="Vollmers J."/>
            <person name="Rivas-Marin E."/>
            <person name="Kohn T."/>
            <person name="Peeters S.H."/>
            <person name="Heuer A."/>
            <person name="Rast P."/>
            <person name="Oberbeckmann S."/>
            <person name="Bunk B."/>
            <person name="Jeske O."/>
            <person name="Meyerdierks A."/>
            <person name="Storesund J.E."/>
            <person name="Kallscheuer N."/>
            <person name="Luecker S."/>
            <person name="Lage O.M."/>
            <person name="Pohl T."/>
            <person name="Merkel B.J."/>
            <person name="Hornburger P."/>
            <person name="Mueller R.-W."/>
            <person name="Bruemmer F."/>
            <person name="Labrenz M."/>
            <person name="Spormann A.M."/>
            <person name="Op Den Camp H."/>
            <person name="Overmann J."/>
            <person name="Amann R."/>
            <person name="Jetten M.S.M."/>
            <person name="Mascher T."/>
            <person name="Medema M.H."/>
            <person name="Devos D.P."/>
            <person name="Kaster A.-K."/>
            <person name="Ovreas L."/>
            <person name="Rohde M."/>
            <person name="Galperin M.Y."/>
            <person name="Jogler C."/>
        </authorList>
    </citation>
    <scope>NUCLEOTIDE SEQUENCE [LARGE SCALE GENOMIC DNA]</scope>
    <source>
        <strain evidence="2 3">CA13</strain>
    </source>
</reference>
<dbReference type="EMBL" id="SJPJ01000001">
    <property type="protein sequence ID" value="TWT84656.1"/>
    <property type="molecule type" value="Genomic_DNA"/>
</dbReference>
<evidence type="ECO:0000313" key="2">
    <source>
        <dbReference type="EMBL" id="TWT84656.1"/>
    </source>
</evidence>
<feature type="transmembrane region" description="Helical" evidence="1">
    <location>
        <begin position="41"/>
        <end position="60"/>
    </location>
</feature>
<keyword evidence="1" id="KW-0472">Membrane</keyword>
<keyword evidence="1" id="KW-0812">Transmembrane</keyword>
<dbReference type="RefSeq" id="WP_419194947.1">
    <property type="nucleotide sequence ID" value="NZ_SJPJ01000001.1"/>
</dbReference>
<dbReference type="Proteomes" id="UP000315010">
    <property type="component" value="Unassembled WGS sequence"/>
</dbReference>
<evidence type="ECO:0000256" key="1">
    <source>
        <dbReference type="SAM" id="Phobius"/>
    </source>
</evidence>
<feature type="transmembrane region" description="Helical" evidence="1">
    <location>
        <begin position="72"/>
        <end position="94"/>
    </location>
</feature>
<evidence type="ECO:0000313" key="3">
    <source>
        <dbReference type="Proteomes" id="UP000315010"/>
    </source>
</evidence>
<name>A0A5C5ZBZ1_9BACT</name>
<organism evidence="2 3">
    <name type="scientific">Novipirellula herctigrandis</name>
    <dbReference type="NCBI Taxonomy" id="2527986"/>
    <lineage>
        <taxon>Bacteria</taxon>
        <taxon>Pseudomonadati</taxon>
        <taxon>Planctomycetota</taxon>
        <taxon>Planctomycetia</taxon>
        <taxon>Pirellulales</taxon>
        <taxon>Pirellulaceae</taxon>
        <taxon>Novipirellula</taxon>
    </lineage>
</organism>
<accession>A0A5C5ZBZ1</accession>
<proteinExistence type="predicted"/>
<keyword evidence="1" id="KW-1133">Transmembrane helix</keyword>